<name>A0AA88DLT5_FICCA</name>
<comment type="caution">
    <text evidence="1">The sequence shown here is derived from an EMBL/GenBank/DDBJ whole genome shotgun (WGS) entry which is preliminary data.</text>
</comment>
<keyword evidence="2" id="KW-1185">Reference proteome</keyword>
<dbReference type="EMBL" id="BTGU01000071">
    <property type="protein sequence ID" value="GMN57645.1"/>
    <property type="molecule type" value="Genomic_DNA"/>
</dbReference>
<dbReference type="Proteomes" id="UP001187192">
    <property type="component" value="Unassembled WGS sequence"/>
</dbReference>
<evidence type="ECO:0000313" key="1">
    <source>
        <dbReference type="EMBL" id="GMN57645.1"/>
    </source>
</evidence>
<reference evidence="1" key="1">
    <citation type="submission" date="2023-07" db="EMBL/GenBank/DDBJ databases">
        <title>draft genome sequence of fig (Ficus carica).</title>
        <authorList>
            <person name="Takahashi T."/>
            <person name="Nishimura K."/>
        </authorList>
    </citation>
    <scope>NUCLEOTIDE SEQUENCE</scope>
</reference>
<sequence length="159" mass="17837">MNSGGRGRGRTPVSRGWGRLVWSEPQRVAQLRRMRDGRTPAGQRLAWLEPLRLAGDARDWGRGGGGSTARMVRATATCQRRSRLGGGELDGSRDLSLYELPVTLAIWGRRARLLAWSKPLRVAGDAHRRERLDPHSQVVVLFAGELTLVWVCDRPDHRR</sequence>
<accession>A0AA88DLT5</accession>
<gene>
    <name evidence="1" type="ORF">TIFTF001_026762</name>
</gene>
<proteinExistence type="predicted"/>
<organism evidence="1 2">
    <name type="scientific">Ficus carica</name>
    <name type="common">Common fig</name>
    <dbReference type="NCBI Taxonomy" id="3494"/>
    <lineage>
        <taxon>Eukaryota</taxon>
        <taxon>Viridiplantae</taxon>
        <taxon>Streptophyta</taxon>
        <taxon>Embryophyta</taxon>
        <taxon>Tracheophyta</taxon>
        <taxon>Spermatophyta</taxon>
        <taxon>Magnoliopsida</taxon>
        <taxon>eudicotyledons</taxon>
        <taxon>Gunneridae</taxon>
        <taxon>Pentapetalae</taxon>
        <taxon>rosids</taxon>
        <taxon>fabids</taxon>
        <taxon>Rosales</taxon>
        <taxon>Moraceae</taxon>
        <taxon>Ficeae</taxon>
        <taxon>Ficus</taxon>
    </lineage>
</organism>
<protein>
    <submittedName>
        <fullName evidence="1">Uncharacterized protein</fullName>
    </submittedName>
</protein>
<evidence type="ECO:0000313" key="2">
    <source>
        <dbReference type="Proteomes" id="UP001187192"/>
    </source>
</evidence>
<dbReference type="AlphaFoldDB" id="A0AA88DLT5"/>